<dbReference type="Pfam" id="PF23239">
    <property type="entry name" value="DUF7069"/>
    <property type="match status" value="1"/>
</dbReference>
<protein>
    <submittedName>
        <fullName evidence="7">Uncharacterized protein</fullName>
    </submittedName>
</protein>
<dbReference type="InterPro" id="IPR036770">
    <property type="entry name" value="Ankyrin_rpt-contain_sf"/>
</dbReference>
<dbReference type="InterPro" id="IPR054471">
    <property type="entry name" value="GPIID_WHD"/>
</dbReference>
<dbReference type="AlphaFoldDB" id="A0AAE0P3R1"/>
<feature type="coiled-coil region" evidence="3">
    <location>
        <begin position="244"/>
        <end position="271"/>
    </location>
</feature>
<evidence type="ECO:0000256" key="2">
    <source>
        <dbReference type="PROSITE-ProRule" id="PRU00023"/>
    </source>
</evidence>
<dbReference type="Gene3D" id="1.25.40.20">
    <property type="entry name" value="Ankyrin repeat-containing domain"/>
    <property type="match status" value="2"/>
</dbReference>
<dbReference type="Pfam" id="PF22939">
    <property type="entry name" value="WHD_GPIID"/>
    <property type="match status" value="1"/>
</dbReference>
<dbReference type="SUPFAM" id="SSF53167">
    <property type="entry name" value="Purine and uridine phosphorylases"/>
    <property type="match status" value="1"/>
</dbReference>
<dbReference type="EMBL" id="JAULSW010000001">
    <property type="protein sequence ID" value="KAK3392746.1"/>
    <property type="molecule type" value="Genomic_DNA"/>
</dbReference>
<gene>
    <name evidence="7" type="ORF">B0H63DRAFT_491065</name>
</gene>
<keyword evidence="2" id="KW-0040">ANK repeat</keyword>
<dbReference type="PANTHER" id="PTHR10039">
    <property type="entry name" value="AMELOGENIN"/>
    <property type="match status" value="1"/>
</dbReference>
<feature type="repeat" description="ANK" evidence="2">
    <location>
        <begin position="582"/>
        <end position="614"/>
    </location>
</feature>
<dbReference type="Pfam" id="PF12796">
    <property type="entry name" value="Ank_2"/>
    <property type="match status" value="2"/>
</dbReference>
<organism evidence="7 8">
    <name type="scientific">Podospora didyma</name>
    <dbReference type="NCBI Taxonomy" id="330526"/>
    <lineage>
        <taxon>Eukaryota</taxon>
        <taxon>Fungi</taxon>
        <taxon>Dikarya</taxon>
        <taxon>Ascomycota</taxon>
        <taxon>Pezizomycotina</taxon>
        <taxon>Sordariomycetes</taxon>
        <taxon>Sordariomycetidae</taxon>
        <taxon>Sordariales</taxon>
        <taxon>Podosporaceae</taxon>
        <taxon>Podospora</taxon>
    </lineage>
</organism>
<evidence type="ECO:0000259" key="6">
    <source>
        <dbReference type="Pfam" id="PF24883"/>
    </source>
</evidence>
<feature type="domain" description="Nephrocystin 3-like N-terminal" evidence="6">
    <location>
        <begin position="155"/>
        <end position="200"/>
    </location>
</feature>
<feature type="domain" description="DUF7069" evidence="5">
    <location>
        <begin position="232"/>
        <end position="284"/>
    </location>
</feature>
<feature type="repeat" description="ANK" evidence="2">
    <location>
        <begin position="615"/>
        <end position="645"/>
    </location>
</feature>
<feature type="repeat" description="ANK" evidence="2">
    <location>
        <begin position="516"/>
        <end position="548"/>
    </location>
</feature>
<evidence type="ECO:0000313" key="8">
    <source>
        <dbReference type="Proteomes" id="UP001285441"/>
    </source>
</evidence>
<name>A0AAE0P3R1_9PEZI</name>
<dbReference type="PROSITE" id="PS50297">
    <property type="entry name" value="ANK_REP_REGION"/>
    <property type="match status" value="4"/>
</dbReference>
<comment type="caution">
    <text evidence="7">The sequence shown here is derived from an EMBL/GenBank/DDBJ whole genome shotgun (WGS) entry which is preliminary data.</text>
</comment>
<accession>A0AAE0P3R1</accession>
<dbReference type="GO" id="GO:0003824">
    <property type="term" value="F:catalytic activity"/>
    <property type="evidence" value="ECO:0007669"/>
    <property type="project" value="InterPro"/>
</dbReference>
<dbReference type="InterPro" id="IPR056884">
    <property type="entry name" value="NPHP3-like_N"/>
</dbReference>
<dbReference type="Pfam" id="PF24883">
    <property type="entry name" value="NPHP3_N"/>
    <property type="match status" value="2"/>
</dbReference>
<keyword evidence="1" id="KW-0677">Repeat</keyword>
<proteinExistence type="predicted"/>
<dbReference type="GO" id="GO:0009116">
    <property type="term" value="P:nucleoside metabolic process"/>
    <property type="evidence" value="ECO:0007669"/>
    <property type="project" value="InterPro"/>
</dbReference>
<dbReference type="PROSITE" id="PS50088">
    <property type="entry name" value="ANK_REPEAT"/>
    <property type="match status" value="4"/>
</dbReference>
<keyword evidence="8" id="KW-1185">Reference proteome</keyword>
<dbReference type="Proteomes" id="UP001285441">
    <property type="component" value="Unassembled WGS sequence"/>
</dbReference>
<evidence type="ECO:0000313" key="7">
    <source>
        <dbReference type="EMBL" id="KAK3392746.1"/>
    </source>
</evidence>
<evidence type="ECO:0000259" key="5">
    <source>
        <dbReference type="Pfam" id="PF23239"/>
    </source>
</evidence>
<dbReference type="SUPFAM" id="SSF48403">
    <property type="entry name" value="Ankyrin repeat"/>
    <property type="match status" value="1"/>
</dbReference>
<sequence>MESAGMWDELLCIVAKGVCDYADSHKNKTWQDFAAATAACAMKALLERYIRMTERPRIRGDEANELLERLSTLRNEDHKNRNQKLVDGTGEWPSACVGVSADPGCGKSVLARHLIDGILPPTSTRTTCYFFFEDDFDEQKTLEGALRCIATSGHNSGEIVCIIDALDECKSGRSELVEWLRELYSTEPTKCNLKFLITSRPYFNIRRGFRDLEDRQPTIHLRGENQAEIETISHEIDIVIRKRVEELRIMLKLKADDSQRLKRELKAVENRTYLWVHLMFEVIERYLPLSQGDLLANIRSVPKTVEAAYDKILCSSPARSKDEKLLHVVVAAERPLSPREVATAMAINQFHEIIREICGLFVTVIDSKAYLLHQTGREFLIRPPSPKLSALEWQYSLCPTESYHILLEICIRSCTFLDYSAMHWVAHFRPTRKRSGTSTVSTAHHLCVDLQSCSTWLKIYWQTTGSTFPEGFTPLMVASYFGLDEVIHLFCKATDVGLNDLDGTYNRSALSWANKGGHTLLSRAILEGDEAVVKLLLDKGANIKAYGRRDRTLLLWAVDKGHEAIVKLLLDKGADMEAYNWMDRTPLLWAVEKGHEAVVKLLLDKGAGVEEIDREGRTPLIWAIESNEAIVKLLLDKAANVEAKD</sequence>
<dbReference type="InterPro" id="IPR055497">
    <property type="entry name" value="DUF7069"/>
</dbReference>
<dbReference type="SUPFAM" id="SSF52540">
    <property type="entry name" value="P-loop containing nucleoside triphosphate hydrolases"/>
    <property type="match status" value="1"/>
</dbReference>
<reference evidence="7" key="1">
    <citation type="journal article" date="2023" name="Mol. Phylogenet. Evol.">
        <title>Genome-scale phylogeny and comparative genomics of the fungal order Sordariales.</title>
        <authorList>
            <person name="Hensen N."/>
            <person name="Bonometti L."/>
            <person name="Westerberg I."/>
            <person name="Brannstrom I.O."/>
            <person name="Guillou S."/>
            <person name="Cros-Aarteil S."/>
            <person name="Calhoun S."/>
            <person name="Haridas S."/>
            <person name="Kuo A."/>
            <person name="Mondo S."/>
            <person name="Pangilinan J."/>
            <person name="Riley R."/>
            <person name="LaButti K."/>
            <person name="Andreopoulos B."/>
            <person name="Lipzen A."/>
            <person name="Chen C."/>
            <person name="Yan M."/>
            <person name="Daum C."/>
            <person name="Ng V."/>
            <person name="Clum A."/>
            <person name="Steindorff A."/>
            <person name="Ohm R.A."/>
            <person name="Martin F."/>
            <person name="Silar P."/>
            <person name="Natvig D.O."/>
            <person name="Lalanne C."/>
            <person name="Gautier V."/>
            <person name="Ament-Velasquez S.L."/>
            <person name="Kruys A."/>
            <person name="Hutchinson M.I."/>
            <person name="Powell A.J."/>
            <person name="Barry K."/>
            <person name="Miller A.N."/>
            <person name="Grigoriev I.V."/>
            <person name="Debuchy R."/>
            <person name="Gladieux P."/>
            <person name="Hiltunen Thoren M."/>
            <person name="Johannesson H."/>
        </authorList>
    </citation>
    <scope>NUCLEOTIDE SEQUENCE</scope>
    <source>
        <strain evidence="7">CBS 232.78</strain>
    </source>
</reference>
<feature type="repeat" description="ANK" evidence="2">
    <location>
        <begin position="549"/>
        <end position="581"/>
    </location>
</feature>
<dbReference type="InterPro" id="IPR002110">
    <property type="entry name" value="Ankyrin_rpt"/>
</dbReference>
<keyword evidence="3" id="KW-0175">Coiled coil</keyword>
<dbReference type="SMART" id="SM00248">
    <property type="entry name" value="ANK"/>
    <property type="match status" value="5"/>
</dbReference>
<feature type="domain" description="Nephrocystin 3-like N-terminal" evidence="6">
    <location>
        <begin position="95"/>
        <end position="150"/>
    </location>
</feature>
<evidence type="ECO:0000259" key="4">
    <source>
        <dbReference type="Pfam" id="PF22939"/>
    </source>
</evidence>
<reference evidence="7" key="2">
    <citation type="submission" date="2023-06" db="EMBL/GenBank/DDBJ databases">
        <authorList>
            <consortium name="Lawrence Berkeley National Laboratory"/>
            <person name="Haridas S."/>
            <person name="Hensen N."/>
            <person name="Bonometti L."/>
            <person name="Westerberg I."/>
            <person name="Brannstrom I.O."/>
            <person name="Guillou S."/>
            <person name="Cros-Aarteil S."/>
            <person name="Calhoun S."/>
            <person name="Kuo A."/>
            <person name="Mondo S."/>
            <person name="Pangilinan J."/>
            <person name="Riley R."/>
            <person name="LaButti K."/>
            <person name="Andreopoulos B."/>
            <person name="Lipzen A."/>
            <person name="Chen C."/>
            <person name="Yanf M."/>
            <person name="Daum C."/>
            <person name="Ng V."/>
            <person name="Clum A."/>
            <person name="Steindorff A."/>
            <person name="Ohm R."/>
            <person name="Martin F."/>
            <person name="Silar P."/>
            <person name="Natvig D."/>
            <person name="Lalanne C."/>
            <person name="Gautier V."/>
            <person name="Ament-velasquez S.L."/>
            <person name="Kruys A."/>
            <person name="Hutchinson M.I."/>
            <person name="Powell A.J."/>
            <person name="Barry K."/>
            <person name="Miller A.N."/>
            <person name="Grigoriev I.V."/>
            <person name="Debuchy R."/>
            <person name="Gladieux P."/>
            <person name="Thoren M.H."/>
            <person name="Johannesson H."/>
        </authorList>
    </citation>
    <scope>NUCLEOTIDE SEQUENCE</scope>
    <source>
        <strain evidence="7">CBS 232.78</strain>
    </source>
</reference>
<dbReference type="InterPro" id="IPR035994">
    <property type="entry name" value="Nucleoside_phosphorylase_sf"/>
</dbReference>
<evidence type="ECO:0000256" key="3">
    <source>
        <dbReference type="SAM" id="Coils"/>
    </source>
</evidence>
<feature type="domain" description="GPI inositol-deacylase winged helix" evidence="4">
    <location>
        <begin position="310"/>
        <end position="382"/>
    </location>
</feature>
<evidence type="ECO:0000256" key="1">
    <source>
        <dbReference type="ARBA" id="ARBA00022737"/>
    </source>
</evidence>
<dbReference type="InterPro" id="IPR027417">
    <property type="entry name" value="P-loop_NTPase"/>
</dbReference>
<dbReference type="Gene3D" id="3.40.50.1580">
    <property type="entry name" value="Nucleoside phosphorylase domain"/>
    <property type="match status" value="1"/>
</dbReference>